<evidence type="ECO:0008006" key="3">
    <source>
        <dbReference type="Google" id="ProtNLM"/>
    </source>
</evidence>
<dbReference type="HOGENOM" id="CLU_1052747_0_0_7"/>
<sequence>MAIEVFGVKLGIRVNTPEVLEEITAFLPPGWQAIPDSAPVVDHLFSLIMGGPALRRGGRPYNILYSGSWRAVRSLKRDEALDGLARLIDVQVALQAPRHVFVHAGVVAWQGRGLLIPGRSRSGKTTLVKALVDAGAVYYSDEYAALDEAGRVLPWSRPLNIRQTHNGPGTPTAIEDIGGKAGTVPLPVGWIIDTAYKPEAEWQPEILSPVQSALCLLDNTLIARIEPRRALPILRMAAMGGLGLRSPRGEAKTMADPLLSHLY</sequence>
<dbReference type="SUPFAM" id="SSF53795">
    <property type="entry name" value="PEP carboxykinase-like"/>
    <property type="match status" value="1"/>
</dbReference>
<reference evidence="1 2" key="1">
    <citation type="journal article" date="2014" name="Nature">
        <title>An environmental bacterial taxon with a large and distinct metabolic repertoire.</title>
        <authorList>
            <person name="Wilson M.C."/>
            <person name="Mori T."/>
            <person name="Ruckert C."/>
            <person name="Uria A.R."/>
            <person name="Helf M.J."/>
            <person name="Takada K."/>
            <person name="Gernert C."/>
            <person name="Steffens U.A."/>
            <person name="Heycke N."/>
            <person name="Schmitt S."/>
            <person name="Rinke C."/>
            <person name="Helfrich E.J."/>
            <person name="Brachmann A.O."/>
            <person name="Gurgui C."/>
            <person name="Wakimoto T."/>
            <person name="Kracht M."/>
            <person name="Crusemann M."/>
            <person name="Hentschel U."/>
            <person name="Abe I."/>
            <person name="Matsunaga S."/>
            <person name="Kalinowski J."/>
            <person name="Takeyama H."/>
            <person name="Piel J."/>
        </authorList>
    </citation>
    <scope>NUCLEOTIDE SEQUENCE [LARGE SCALE GENOMIC DNA]</scope>
    <source>
        <strain evidence="2">TSY1</strain>
    </source>
</reference>
<accession>W4LH30</accession>
<evidence type="ECO:0000313" key="2">
    <source>
        <dbReference type="Proteomes" id="UP000019141"/>
    </source>
</evidence>
<proteinExistence type="predicted"/>
<keyword evidence="2" id="KW-1185">Reference proteome</keyword>
<dbReference type="AlphaFoldDB" id="W4LH30"/>
<dbReference type="EMBL" id="AZHW01000690">
    <property type="protein sequence ID" value="ETW97224.1"/>
    <property type="molecule type" value="Genomic_DNA"/>
</dbReference>
<dbReference type="InterPro" id="IPR027417">
    <property type="entry name" value="P-loop_NTPase"/>
</dbReference>
<dbReference type="Gene3D" id="3.40.50.300">
    <property type="entry name" value="P-loop containing nucleotide triphosphate hydrolases"/>
    <property type="match status" value="1"/>
</dbReference>
<gene>
    <name evidence="1" type="ORF">ETSY1_23510</name>
</gene>
<protein>
    <recommendedName>
        <fullName evidence="3">HPr kinase</fullName>
    </recommendedName>
</protein>
<comment type="caution">
    <text evidence="1">The sequence shown here is derived from an EMBL/GenBank/DDBJ whole genome shotgun (WGS) entry which is preliminary data.</text>
</comment>
<organism evidence="1 2">
    <name type="scientific">Entotheonella factor</name>
    <dbReference type="NCBI Taxonomy" id="1429438"/>
    <lineage>
        <taxon>Bacteria</taxon>
        <taxon>Pseudomonadati</taxon>
        <taxon>Nitrospinota/Tectimicrobiota group</taxon>
        <taxon>Candidatus Tectimicrobiota</taxon>
        <taxon>Candidatus Entotheonellia</taxon>
        <taxon>Candidatus Entotheonellales</taxon>
        <taxon>Candidatus Entotheonellaceae</taxon>
        <taxon>Candidatus Entotheonella</taxon>
    </lineage>
</organism>
<evidence type="ECO:0000313" key="1">
    <source>
        <dbReference type="EMBL" id="ETW97224.1"/>
    </source>
</evidence>
<name>W4LH30_ENTF1</name>
<dbReference type="Proteomes" id="UP000019141">
    <property type="component" value="Unassembled WGS sequence"/>
</dbReference>